<feature type="compositionally biased region" description="Basic and acidic residues" evidence="1">
    <location>
        <begin position="40"/>
        <end position="49"/>
    </location>
</feature>
<protein>
    <submittedName>
        <fullName evidence="2">Uncharacterized protein</fullName>
    </submittedName>
</protein>
<gene>
    <name evidence="2" type="ORF">PoB_002771200</name>
</gene>
<evidence type="ECO:0000256" key="1">
    <source>
        <dbReference type="SAM" id="MobiDB-lite"/>
    </source>
</evidence>
<feature type="compositionally biased region" description="Basic and acidic residues" evidence="1">
    <location>
        <begin position="58"/>
        <end position="78"/>
    </location>
</feature>
<sequence length="113" mass="13112">MALQTVQVRKACSSSELDGKHVLDLRKHLKAREYSITYQDKARQHDTRHIKTRQGKAKQGDARHIKTRQDKAKQDDTRHARRGKAKQSSMIQVIAKRRQGKMIQDISRQGKAR</sequence>
<accession>A0AAV4A1P0</accession>
<reference evidence="2 3" key="1">
    <citation type="journal article" date="2021" name="Elife">
        <title>Chloroplast acquisition without the gene transfer in kleptoplastic sea slugs, Plakobranchus ocellatus.</title>
        <authorList>
            <person name="Maeda T."/>
            <person name="Takahashi S."/>
            <person name="Yoshida T."/>
            <person name="Shimamura S."/>
            <person name="Takaki Y."/>
            <person name="Nagai Y."/>
            <person name="Toyoda A."/>
            <person name="Suzuki Y."/>
            <person name="Arimoto A."/>
            <person name="Ishii H."/>
            <person name="Satoh N."/>
            <person name="Nishiyama T."/>
            <person name="Hasebe M."/>
            <person name="Maruyama T."/>
            <person name="Minagawa J."/>
            <person name="Obokata J."/>
            <person name="Shigenobu S."/>
        </authorList>
    </citation>
    <scope>NUCLEOTIDE SEQUENCE [LARGE SCALE GENOMIC DNA]</scope>
</reference>
<name>A0AAV4A1P0_9GAST</name>
<dbReference type="AlphaFoldDB" id="A0AAV4A1P0"/>
<comment type="caution">
    <text evidence="2">The sequence shown here is derived from an EMBL/GenBank/DDBJ whole genome shotgun (WGS) entry which is preliminary data.</text>
</comment>
<proteinExistence type="predicted"/>
<feature type="region of interest" description="Disordered" evidence="1">
    <location>
        <begin position="39"/>
        <end position="113"/>
    </location>
</feature>
<evidence type="ECO:0000313" key="2">
    <source>
        <dbReference type="EMBL" id="GFO01207.1"/>
    </source>
</evidence>
<evidence type="ECO:0000313" key="3">
    <source>
        <dbReference type="Proteomes" id="UP000735302"/>
    </source>
</evidence>
<organism evidence="2 3">
    <name type="scientific">Plakobranchus ocellatus</name>
    <dbReference type="NCBI Taxonomy" id="259542"/>
    <lineage>
        <taxon>Eukaryota</taxon>
        <taxon>Metazoa</taxon>
        <taxon>Spiralia</taxon>
        <taxon>Lophotrochozoa</taxon>
        <taxon>Mollusca</taxon>
        <taxon>Gastropoda</taxon>
        <taxon>Heterobranchia</taxon>
        <taxon>Euthyneura</taxon>
        <taxon>Panpulmonata</taxon>
        <taxon>Sacoglossa</taxon>
        <taxon>Placobranchoidea</taxon>
        <taxon>Plakobranchidae</taxon>
        <taxon>Plakobranchus</taxon>
    </lineage>
</organism>
<keyword evidence="3" id="KW-1185">Reference proteome</keyword>
<dbReference type="EMBL" id="BLXT01003203">
    <property type="protein sequence ID" value="GFO01207.1"/>
    <property type="molecule type" value="Genomic_DNA"/>
</dbReference>
<dbReference type="Proteomes" id="UP000735302">
    <property type="component" value="Unassembled WGS sequence"/>
</dbReference>